<evidence type="ECO:0000259" key="3">
    <source>
        <dbReference type="Pfam" id="PF17853"/>
    </source>
</evidence>
<evidence type="ECO:0000259" key="2">
    <source>
        <dbReference type="Pfam" id="PF13556"/>
    </source>
</evidence>
<keyword evidence="5" id="KW-1185">Reference proteome</keyword>
<dbReference type="PANTHER" id="PTHR33744">
    <property type="entry name" value="CARBOHYDRATE DIACID REGULATOR"/>
    <property type="match status" value="1"/>
</dbReference>
<accession>A0ABS6D9N8</accession>
<dbReference type="EMBL" id="JABACJ020000031">
    <property type="protein sequence ID" value="MBU3878325.1"/>
    <property type="molecule type" value="Genomic_DNA"/>
</dbReference>
<dbReference type="InterPro" id="IPR025736">
    <property type="entry name" value="PucR_C-HTH_dom"/>
</dbReference>
<dbReference type="RefSeq" id="WP_216245020.1">
    <property type="nucleotide sequence ID" value="NZ_JABACJ020000031.1"/>
</dbReference>
<evidence type="ECO:0000259" key="1">
    <source>
        <dbReference type="Pfam" id="PF07905"/>
    </source>
</evidence>
<name>A0ABS6D9N8_9FIRM</name>
<feature type="domain" description="PucR C-terminal helix-turn-helix" evidence="2">
    <location>
        <begin position="481"/>
        <end position="537"/>
    </location>
</feature>
<feature type="domain" description="Purine catabolism PurC-like" evidence="1">
    <location>
        <begin position="5"/>
        <end position="124"/>
    </location>
</feature>
<evidence type="ECO:0000313" key="4">
    <source>
        <dbReference type="EMBL" id="MBU3878325.1"/>
    </source>
</evidence>
<protein>
    <submittedName>
        <fullName evidence="4">PucR family transcriptional regulator ligand-binding domain-containing protein</fullName>
    </submittedName>
</protein>
<dbReference type="InterPro" id="IPR041522">
    <property type="entry name" value="CdaR_GGDEF"/>
</dbReference>
<dbReference type="InterPro" id="IPR051448">
    <property type="entry name" value="CdaR-like_regulators"/>
</dbReference>
<dbReference type="PANTHER" id="PTHR33744:SF1">
    <property type="entry name" value="DNA-BINDING TRANSCRIPTIONAL ACTIVATOR ADER"/>
    <property type="match status" value="1"/>
</dbReference>
<evidence type="ECO:0000313" key="5">
    <source>
        <dbReference type="Proteomes" id="UP000723714"/>
    </source>
</evidence>
<comment type="caution">
    <text evidence="4">The sequence shown here is derived from an EMBL/GenBank/DDBJ whole genome shotgun (WGS) entry which is preliminary data.</text>
</comment>
<proteinExistence type="predicted"/>
<feature type="domain" description="CdaR GGDEF-like" evidence="3">
    <location>
        <begin position="298"/>
        <end position="424"/>
    </location>
</feature>
<dbReference type="InterPro" id="IPR012914">
    <property type="entry name" value="PucR_dom"/>
</dbReference>
<dbReference type="Pfam" id="PF07905">
    <property type="entry name" value="PucR"/>
    <property type="match status" value="1"/>
</dbReference>
<sequence length="545" mass="63885">MTLKELLMKPEFSRLTLINREGDLERTVLTVESTETPDVAAYLPGNSLLLTTGMAFKDRPEEFLKFIQSLNDISCIGLAIKLGRFLDELAPEVIALADKLKFPLLRIPLECTLGEVYHGMLSHIWNNENDNLLNALNIQKKFSTLLLSGAPMKNMLNNLGMLLDKPVVILDLFGEIYEYGYKCGPEDRKLSRETFARMEEVFSGQPDEPYYMDEQCRTDKICIFPIRGISCNTYYLCVLHTEKVPAELSSLMIEEVLLIFGIYFYKNLYLICNKARFKEEFLQILLNRFEKETWTRRQMLTLGERYGFRAGSYYRVIVAQIPVTDQKNFQIGDFTKREERYLLIFQWIEEKLRKKYGNKIMFLPETDRWRYVMIMQEELKDIEKVLKDIYQRIEKGFGILLRFSFGNSTERPEEISRSYMEALEIFQGGSEEKTEGYISYYRPKNIMELLKSVSGNQIQELCLYTLKELAYPKDEMTEELKKTLSTYLDCRCSVSKTAEMMFLHRNTIKYRIKKCEEILNIDFENPNDCFSLQVGLMLSDYRKGV</sequence>
<dbReference type="Pfam" id="PF17853">
    <property type="entry name" value="GGDEF_2"/>
    <property type="match status" value="1"/>
</dbReference>
<dbReference type="Pfam" id="PF13556">
    <property type="entry name" value="HTH_30"/>
    <property type="match status" value="1"/>
</dbReference>
<organism evidence="4 5">
    <name type="scientific">Faecalicatena faecalis</name>
    <dbReference type="NCBI Taxonomy" id="2726362"/>
    <lineage>
        <taxon>Bacteria</taxon>
        <taxon>Bacillati</taxon>
        <taxon>Bacillota</taxon>
        <taxon>Clostridia</taxon>
        <taxon>Lachnospirales</taxon>
        <taxon>Lachnospiraceae</taxon>
        <taxon>Faecalicatena</taxon>
    </lineage>
</organism>
<reference evidence="4 5" key="1">
    <citation type="submission" date="2021-06" db="EMBL/GenBank/DDBJ databases">
        <title>Faecalicatena sp. nov. isolated from porcine feces.</title>
        <authorList>
            <person name="Oh B.S."/>
            <person name="Lee J.H."/>
        </authorList>
    </citation>
    <scope>NUCLEOTIDE SEQUENCE [LARGE SCALE GENOMIC DNA]</scope>
    <source>
        <strain evidence="4 5">AGMB00832</strain>
    </source>
</reference>
<gene>
    <name evidence="4" type="ORF">HGO97_021205</name>
</gene>
<dbReference type="Proteomes" id="UP000723714">
    <property type="component" value="Unassembled WGS sequence"/>
</dbReference>